<reference evidence="6 7" key="1">
    <citation type="journal article" date="2011" name="Genome Biol. Evol.">
        <title>Integration of the genetic map and genome assembly of fugu facilitates insights into distinct features of genome evolution in teleosts and mammals.</title>
        <authorList>
            <person name="Kai W."/>
            <person name="Kikuchi K."/>
            <person name="Tohari S."/>
            <person name="Chew A.K."/>
            <person name="Tay A."/>
            <person name="Fujiwara A."/>
            <person name="Hosoya S."/>
            <person name="Suetake H."/>
            <person name="Naruse K."/>
            <person name="Brenner S."/>
            <person name="Suzuki Y."/>
            <person name="Venkatesh B."/>
        </authorList>
    </citation>
    <scope>NUCLEOTIDE SEQUENCE [LARGE SCALE GENOMIC DNA]</scope>
</reference>
<evidence type="ECO:0000313" key="6">
    <source>
        <dbReference type="Ensembl" id="ENSTRUP00000047764.3"/>
    </source>
</evidence>
<evidence type="ECO:0000256" key="3">
    <source>
        <dbReference type="ARBA" id="ARBA00023242"/>
    </source>
</evidence>
<dbReference type="InterPro" id="IPR037518">
    <property type="entry name" value="MPN"/>
</dbReference>
<dbReference type="PROSITE" id="PS50249">
    <property type="entry name" value="MPN"/>
    <property type="match status" value="1"/>
</dbReference>
<reference evidence="6" key="2">
    <citation type="submission" date="2025-08" db="UniProtKB">
        <authorList>
            <consortium name="Ensembl"/>
        </authorList>
    </citation>
    <scope>IDENTIFICATION</scope>
</reference>
<organism evidence="6 7">
    <name type="scientific">Takifugu rubripes</name>
    <name type="common">Japanese pufferfish</name>
    <name type="synonym">Fugu rubripes</name>
    <dbReference type="NCBI Taxonomy" id="31033"/>
    <lineage>
        <taxon>Eukaryota</taxon>
        <taxon>Metazoa</taxon>
        <taxon>Chordata</taxon>
        <taxon>Craniata</taxon>
        <taxon>Vertebrata</taxon>
        <taxon>Euteleostomi</taxon>
        <taxon>Actinopterygii</taxon>
        <taxon>Neopterygii</taxon>
        <taxon>Teleostei</taxon>
        <taxon>Neoteleostei</taxon>
        <taxon>Acanthomorphata</taxon>
        <taxon>Eupercaria</taxon>
        <taxon>Tetraodontiformes</taxon>
        <taxon>Tetradontoidea</taxon>
        <taxon>Tetraodontidae</taxon>
        <taxon>Takifugu</taxon>
    </lineage>
</organism>
<dbReference type="GO" id="GO:0008017">
    <property type="term" value="F:microtubule binding"/>
    <property type="evidence" value="ECO:0007669"/>
    <property type="project" value="TreeGrafter"/>
</dbReference>
<feature type="domain" description="MPN" evidence="5">
    <location>
        <begin position="6"/>
        <end position="148"/>
    </location>
</feature>
<evidence type="ECO:0000259" key="5">
    <source>
        <dbReference type="PROSITE" id="PS50249"/>
    </source>
</evidence>
<evidence type="ECO:0000256" key="4">
    <source>
        <dbReference type="SAM" id="Coils"/>
    </source>
</evidence>
<comment type="subcellular location">
    <subcellularLocation>
        <location evidence="1">Nucleus</location>
    </subcellularLocation>
</comment>
<keyword evidence="3" id="KW-0539">Nucleus</keyword>
<dbReference type="PRINTS" id="PR02051">
    <property type="entry name" value="PROTEINF175"/>
</dbReference>
<proteinExistence type="predicted"/>
<keyword evidence="2 4" id="KW-0175">Coiled coil</keyword>
<dbReference type="GO" id="GO:0070536">
    <property type="term" value="P:protein K63-linked deubiquitination"/>
    <property type="evidence" value="ECO:0007669"/>
    <property type="project" value="TreeGrafter"/>
</dbReference>
<dbReference type="Pfam" id="PF21125">
    <property type="entry name" value="MPN_2A_DUB_like"/>
    <property type="match status" value="1"/>
</dbReference>
<sequence>MEDPDIRVPGIVLASLMFHHLNSDSDVEGFILGESKIEEQVTINDSQADHIHIEEIYSKINAFIARFIAFQLHRNSVTLAPVPAPQESIIGWYRQRRNTEQQMTFREKLVHEKLKSALSNPHLIFLLLTPSSVSPTGSTHRMEYAAFISRSRRFTNVPVLVNNLGLLEQLSYWKVSAPCSAAGYNLTMKKHGPKFFCSNGLLKEVSEVNKMNDSLQSELQKACREVEESERLVEALQADLLALRRTLGEKKQDAVAKGLNLRKESSDPQRNNLLLHEAIRSLFACSPLFHTQTLTLEGFPVPSACCSTAHDASTAAGAAEHHGLCSLVPPSGLTPWKRLKQMQPVRESKRRKSSSHMTSVWQEPMIQDTVFNPELVSKIFCQTFFLS</sequence>
<keyword evidence="7" id="KW-1185">Reference proteome</keyword>
<dbReference type="eggNOG" id="ENOG502QVCD">
    <property type="taxonomic scope" value="Eukaryota"/>
</dbReference>
<dbReference type="GO" id="GO:0008608">
    <property type="term" value="P:attachment of spindle microtubules to kinetochore"/>
    <property type="evidence" value="ECO:0007669"/>
    <property type="project" value="TreeGrafter"/>
</dbReference>
<dbReference type="PANTHER" id="PTHR31728">
    <property type="entry name" value="ABRAXAS FAMILY MEMBER"/>
    <property type="match status" value="1"/>
</dbReference>
<dbReference type="GO" id="GO:0031593">
    <property type="term" value="F:polyubiquitin modification-dependent protein binding"/>
    <property type="evidence" value="ECO:0007669"/>
    <property type="project" value="TreeGrafter"/>
</dbReference>
<dbReference type="InParanoid" id="H2VEW9"/>
<evidence type="ECO:0000256" key="2">
    <source>
        <dbReference type="ARBA" id="ARBA00023054"/>
    </source>
</evidence>
<dbReference type="Ensembl" id="ENSTRUT00000047926.3">
    <property type="protein sequence ID" value="ENSTRUP00000047764.3"/>
    <property type="gene ID" value="ENSTRUG00000018645.3"/>
</dbReference>
<evidence type="ECO:0000313" key="7">
    <source>
        <dbReference type="Proteomes" id="UP000005226"/>
    </source>
</evidence>
<accession>H2VEW9</accession>
<name>H2VEW9_TAKRU</name>
<dbReference type="PANTHER" id="PTHR31728:SF2">
    <property type="entry name" value="BRCA1-A COMPLEX SUBUNIT ABRAXAS 1"/>
    <property type="match status" value="1"/>
</dbReference>
<dbReference type="GO" id="GO:0090307">
    <property type="term" value="P:mitotic spindle assembly"/>
    <property type="evidence" value="ECO:0007669"/>
    <property type="project" value="TreeGrafter"/>
</dbReference>
<dbReference type="OMA" id="MEYAAFI"/>
<dbReference type="Proteomes" id="UP000005226">
    <property type="component" value="Chromosome 6"/>
</dbReference>
<dbReference type="STRING" id="31033.ENSTRUP00000047764"/>
<dbReference type="InterPro" id="IPR023238">
    <property type="entry name" value="FAM175"/>
</dbReference>
<dbReference type="FunCoup" id="H2VEW9">
    <property type="interactions" value="634"/>
</dbReference>
<reference evidence="6" key="3">
    <citation type="submission" date="2025-09" db="UniProtKB">
        <authorList>
            <consortium name="Ensembl"/>
        </authorList>
    </citation>
    <scope>IDENTIFICATION</scope>
</reference>
<dbReference type="AlphaFoldDB" id="H2VEW9"/>
<dbReference type="GeneTree" id="ENSGT00530000063424"/>
<feature type="coiled-coil region" evidence="4">
    <location>
        <begin position="205"/>
        <end position="253"/>
    </location>
</feature>
<dbReference type="HOGENOM" id="CLU_056671_0_0_1"/>
<evidence type="ECO:0000256" key="1">
    <source>
        <dbReference type="ARBA" id="ARBA00004123"/>
    </source>
</evidence>
<dbReference type="GO" id="GO:0005634">
    <property type="term" value="C:nucleus"/>
    <property type="evidence" value="ECO:0007669"/>
    <property type="project" value="UniProtKB-SubCell"/>
</dbReference>
<protein>
    <submittedName>
        <fullName evidence="6">Abraxas 1, BRCA1 A complex subunit</fullName>
    </submittedName>
</protein>